<keyword evidence="3" id="KW-1185">Reference proteome</keyword>
<proteinExistence type="predicted"/>
<evidence type="ECO:0000313" key="3">
    <source>
        <dbReference type="Proteomes" id="UP001500221"/>
    </source>
</evidence>
<protein>
    <submittedName>
        <fullName evidence="2">Uncharacterized protein</fullName>
    </submittedName>
</protein>
<dbReference type="Proteomes" id="UP001500221">
    <property type="component" value="Unassembled WGS sequence"/>
</dbReference>
<feature type="transmembrane region" description="Helical" evidence="1">
    <location>
        <begin position="63"/>
        <end position="81"/>
    </location>
</feature>
<gene>
    <name evidence="2" type="ORF">GCM10023340_14290</name>
</gene>
<sequence>MLTHGLWLGFGLGVVATLAGAWALPPGWSTRLPFALGWVAVLGYTLLPQASGGYLIAADVRGYALMALGLVTLVAAVVTVRPEVGEDAGAS</sequence>
<organism evidence="2 3">
    <name type="scientific">Nocardioides marinquilinus</name>
    <dbReference type="NCBI Taxonomy" id="1210400"/>
    <lineage>
        <taxon>Bacteria</taxon>
        <taxon>Bacillati</taxon>
        <taxon>Actinomycetota</taxon>
        <taxon>Actinomycetes</taxon>
        <taxon>Propionibacteriales</taxon>
        <taxon>Nocardioidaceae</taxon>
        <taxon>Nocardioides</taxon>
    </lineage>
</organism>
<feature type="transmembrane region" description="Helical" evidence="1">
    <location>
        <begin position="33"/>
        <end position="56"/>
    </location>
</feature>
<dbReference type="EMBL" id="BAABKG010000002">
    <property type="protein sequence ID" value="GAA5145268.1"/>
    <property type="molecule type" value="Genomic_DNA"/>
</dbReference>
<name>A0ABP9PED6_9ACTN</name>
<dbReference type="RefSeq" id="WP_345456224.1">
    <property type="nucleotide sequence ID" value="NZ_BAABKG010000002.1"/>
</dbReference>
<accession>A0ABP9PED6</accession>
<reference evidence="3" key="1">
    <citation type="journal article" date="2019" name="Int. J. Syst. Evol. Microbiol.">
        <title>The Global Catalogue of Microorganisms (GCM) 10K type strain sequencing project: providing services to taxonomists for standard genome sequencing and annotation.</title>
        <authorList>
            <consortium name="The Broad Institute Genomics Platform"/>
            <consortium name="The Broad Institute Genome Sequencing Center for Infectious Disease"/>
            <person name="Wu L."/>
            <person name="Ma J."/>
        </authorList>
    </citation>
    <scope>NUCLEOTIDE SEQUENCE [LARGE SCALE GENOMIC DNA]</scope>
    <source>
        <strain evidence="3">JCM 18459</strain>
    </source>
</reference>
<evidence type="ECO:0000256" key="1">
    <source>
        <dbReference type="SAM" id="Phobius"/>
    </source>
</evidence>
<keyword evidence="1" id="KW-0812">Transmembrane</keyword>
<keyword evidence="1" id="KW-0472">Membrane</keyword>
<keyword evidence="1" id="KW-1133">Transmembrane helix</keyword>
<evidence type="ECO:0000313" key="2">
    <source>
        <dbReference type="EMBL" id="GAA5145268.1"/>
    </source>
</evidence>
<comment type="caution">
    <text evidence="2">The sequence shown here is derived from an EMBL/GenBank/DDBJ whole genome shotgun (WGS) entry which is preliminary data.</text>
</comment>